<feature type="compositionally biased region" description="Pro residues" evidence="1">
    <location>
        <begin position="437"/>
        <end position="450"/>
    </location>
</feature>
<evidence type="ECO:0000313" key="4">
    <source>
        <dbReference type="Proteomes" id="UP000186955"/>
    </source>
</evidence>
<name>A0A1Q5UN84_9EURO</name>
<organism evidence="3 4">
    <name type="scientific">Penicillium subrubescens</name>
    <dbReference type="NCBI Taxonomy" id="1316194"/>
    <lineage>
        <taxon>Eukaryota</taxon>
        <taxon>Fungi</taxon>
        <taxon>Dikarya</taxon>
        <taxon>Ascomycota</taxon>
        <taxon>Pezizomycotina</taxon>
        <taxon>Eurotiomycetes</taxon>
        <taxon>Eurotiomycetidae</taxon>
        <taxon>Eurotiales</taxon>
        <taxon>Aspergillaceae</taxon>
        <taxon>Penicillium</taxon>
    </lineage>
</organism>
<dbReference type="STRING" id="1316194.A0A1Q5UN84"/>
<feature type="compositionally biased region" description="Basic and acidic residues" evidence="1">
    <location>
        <begin position="219"/>
        <end position="230"/>
    </location>
</feature>
<feature type="compositionally biased region" description="Polar residues" evidence="1">
    <location>
        <begin position="112"/>
        <end position="128"/>
    </location>
</feature>
<dbReference type="PANTHER" id="PTHR28244:SF1">
    <property type="entry name" value="RNA POLYMERASE I-SPECIFIC TRANSCRIPTION INITIATION FACTOR RRN11"/>
    <property type="match status" value="1"/>
</dbReference>
<dbReference type="GO" id="GO:0070860">
    <property type="term" value="C:RNA polymerase I core factor complex"/>
    <property type="evidence" value="ECO:0007669"/>
    <property type="project" value="TreeGrafter"/>
</dbReference>
<feature type="domain" description="Extracellular mutant protein 11 C-terminal" evidence="2">
    <location>
        <begin position="413"/>
        <end position="554"/>
    </location>
</feature>
<dbReference type="GO" id="GO:0001164">
    <property type="term" value="F:RNA polymerase I core promoter sequence-specific DNA binding"/>
    <property type="evidence" value="ECO:0007669"/>
    <property type="project" value="TreeGrafter"/>
</dbReference>
<dbReference type="PANTHER" id="PTHR28244">
    <property type="entry name" value="RNA POLYMERASE I-SPECIFIC TRANSCRIPTION INITIATION FACTOR RRN11"/>
    <property type="match status" value="1"/>
</dbReference>
<gene>
    <name evidence="3" type="ORF">PENSUB_367</name>
</gene>
<dbReference type="Proteomes" id="UP000186955">
    <property type="component" value="Unassembled WGS sequence"/>
</dbReference>
<keyword evidence="4" id="KW-1185">Reference proteome</keyword>
<protein>
    <recommendedName>
        <fullName evidence="2">Extracellular mutant protein 11 C-terminal domain-containing protein</fullName>
    </recommendedName>
</protein>
<feature type="region of interest" description="Disordered" evidence="1">
    <location>
        <begin position="431"/>
        <end position="460"/>
    </location>
</feature>
<dbReference type="EMBL" id="MNBE01000122">
    <property type="protein sequence ID" value="OKP13923.1"/>
    <property type="molecule type" value="Genomic_DNA"/>
</dbReference>
<sequence>MGVGDYVHSRDAGPPRAPGNLPPSQRQLRAEQAKVEVPSTYFNEPVANGRGMSRMFQASPVPSDQSRDLPENVPPLANRGGGRRDAFDTDVEAIDDSTIAGISVFGFDDRQSQAPSTVNAGGETTSPRPSYLPRPTRRSGRSSFYGGLGDKAMKKAGFDTSDDGEDTASQLTSSIGGDDEMTEVLQEPIKPPAPAMPEEPMTSTETRESGGWYLPHKNRSGEEPLSKRLENFWSASKRASQSIDQAQAEARPSPPMDVVLDAQPRKLGHMLPPPGARKITLPHSITGTPRTRFSPPKPSLLEQLEISPTRRSSERHGSEPPPQAGRMLGMTFHPAEHSDDESHHDNEIDETIRISSRRHSGHSTHAFDITTMSDLDHEDDETTHDPFLSHQSSARRGRRNTVIKSKKRQLEADYPPQLLYQKSFTDLQAEPFDKAPTPIPSPPAKSPSLPPNTSLIPNNHSPDDTVFQLLKLPEQDRQAYLSHMSVEEWEDCGDQLIDRFSHLLTEMKKLRRARRRTAAVFEAEVKRRHELVEAQDTELSTKLNEMRTGGAEVLRGRNT</sequence>
<dbReference type="GO" id="GO:0042790">
    <property type="term" value="P:nucleolar large rRNA transcription by RNA polymerase I"/>
    <property type="evidence" value="ECO:0007669"/>
    <property type="project" value="TreeGrafter"/>
</dbReference>
<feature type="region of interest" description="Disordered" evidence="1">
    <location>
        <begin position="105"/>
        <end position="417"/>
    </location>
</feature>
<feature type="compositionally biased region" description="Basic residues" evidence="1">
    <location>
        <begin position="393"/>
        <end position="407"/>
    </location>
</feature>
<accession>A0A1Q5UN84</accession>
<dbReference type="AlphaFoldDB" id="A0A1Q5UN84"/>
<feature type="compositionally biased region" description="Polar residues" evidence="1">
    <location>
        <begin position="233"/>
        <end position="245"/>
    </location>
</feature>
<dbReference type="Pfam" id="PF15463">
    <property type="entry name" value="ECM11"/>
    <property type="match status" value="1"/>
</dbReference>
<feature type="compositionally biased region" description="Basic and acidic residues" evidence="1">
    <location>
        <begin position="334"/>
        <end position="352"/>
    </location>
</feature>
<dbReference type="InterPro" id="IPR053029">
    <property type="entry name" value="RNA_pol_I-specific_init_factor"/>
</dbReference>
<dbReference type="OrthoDB" id="2159786at2759"/>
<proteinExistence type="predicted"/>
<comment type="caution">
    <text evidence="3">The sequence shown here is derived from an EMBL/GenBank/DDBJ whole genome shotgun (WGS) entry which is preliminary data.</text>
</comment>
<feature type="region of interest" description="Disordered" evidence="1">
    <location>
        <begin position="1"/>
        <end position="86"/>
    </location>
</feature>
<dbReference type="GO" id="GO:0017025">
    <property type="term" value="F:TBP-class protein binding"/>
    <property type="evidence" value="ECO:0007669"/>
    <property type="project" value="TreeGrafter"/>
</dbReference>
<evidence type="ECO:0000313" key="3">
    <source>
        <dbReference type="EMBL" id="OKP13923.1"/>
    </source>
</evidence>
<evidence type="ECO:0000256" key="1">
    <source>
        <dbReference type="SAM" id="MobiDB-lite"/>
    </source>
</evidence>
<reference evidence="3 4" key="1">
    <citation type="submission" date="2016-10" db="EMBL/GenBank/DDBJ databases">
        <title>Genome sequence of the ascomycete fungus Penicillium subrubescens.</title>
        <authorList>
            <person name="De Vries R.P."/>
            <person name="Peng M."/>
            <person name="Dilokpimol A."/>
            <person name="Hilden K."/>
            <person name="Makela M.R."/>
            <person name="Grigoriev I."/>
            <person name="Riley R."/>
            <person name="Granchi Z."/>
        </authorList>
    </citation>
    <scope>NUCLEOTIDE SEQUENCE [LARGE SCALE GENOMIC DNA]</scope>
    <source>
        <strain evidence="3 4">CBS 132785</strain>
    </source>
</reference>
<evidence type="ECO:0000259" key="2">
    <source>
        <dbReference type="Pfam" id="PF15463"/>
    </source>
</evidence>
<dbReference type="InterPro" id="IPR029178">
    <property type="entry name" value="Ecm11_C"/>
</dbReference>